<dbReference type="Gramene" id="rna9986">
    <property type="protein sequence ID" value="RHN74045.1"/>
    <property type="gene ID" value="gene9986"/>
</dbReference>
<reference evidence="3" key="1">
    <citation type="journal article" date="2018" name="Nat. Plants">
        <title>Whole-genome landscape of Medicago truncatula symbiotic genes.</title>
        <authorList>
            <person name="Pecrix Y."/>
            <person name="Staton S.E."/>
            <person name="Sallet E."/>
            <person name="Lelandais-Briere C."/>
            <person name="Moreau S."/>
            <person name="Carrere S."/>
            <person name="Blein T."/>
            <person name="Jardinaud M.F."/>
            <person name="Latrasse D."/>
            <person name="Zouine M."/>
            <person name="Zahm M."/>
            <person name="Kreplak J."/>
            <person name="Mayjonade B."/>
            <person name="Satge C."/>
            <person name="Perez M."/>
            <person name="Cauet S."/>
            <person name="Marande W."/>
            <person name="Chantry-Darmon C."/>
            <person name="Lopez-Roques C."/>
            <person name="Bouchez O."/>
            <person name="Berard A."/>
            <person name="Debelle F."/>
            <person name="Munos S."/>
            <person name="Bendahmane A."/>
            <person name="Berges H."/>
            <person name="Niebel A."/>
            <person name="Buitink J."/>
            <person name="Frugier F."/>
            <person name="Benhamed M."/>
            <person name="Crespi M."/>
            <person name="Gouzy J."/>
            <person name="Gamas P."/>
        </authorList>
    </citation>
    <scope>NUCLEOTIDE SEQUENCE [LARGE SCALE GENOMIC DNA]</scope>
    <source>
        <strain evidence="3">cv. Jemalong A17</strain>
    </source>
</reference>
<dbReference type="EC" id="4.1.99.5" evidence="2"/>
<dbReference type="GO" id="GO:0071771">
    <property type="term" value="F:aldehyde oxygenase (deformylating) activity"/>
    <property type="evidence" value="ECO:0007669"/>
    <property type="project" value="UniProtKB-EC"/>
</dbReference>
<keyword evidence="1" id="KW-1133">Transmembrane helix</keyword>
<feature type="transmembrane region" description="Helical" evidence="1">
    <location>
        <begin position="76"/>
        <end position="95"/>
    </location>
</feature>
<accession>A0A396JC59</accession>
<comment type="caution">
    <text evidence="2">The sequence shown here is derived from an EMBL/GenBank/DDBJ whole genome shotgun (WGS) entry which is preliminary data.</text>
</comment>
<keyword evidence="2" id="KW-0456">Lyase</keyword>
<protein>
    <submittedName>
        <fullName evidence="2">Putative aldehyde oxygenase (Deformylating)</fullName>
        <ecNumber evidence="2">4.1.99.5</ecNumber>
    </submittedName>
</protein>
<gene>
    <name evidence="2" type="ORF">MtrunA17_Chr2g0305441</name>
</gene>
<name>A0A396JC59_MEDTR</name>
<proteinExistence type="predicted"/>
<sequence length="174" mass="20302">MRRLIPRALWDLNGRQALPKSFNAAACLRLDSNKDLGNCSRVPEFVFLAHIVDITSSMHAQFCLRTFASLPFRTRFFLIPFFPMAVVSLLAMWLWSKTFLVSFYYLRSRLHQTWVVPRCGFQYFLPFATEGINKHIEQAILTADKIGVKVISLAALNKVRRYLIILNQLFYYFI</sequence>
<evidence type="ECO:0000256" key="1">
    <source>
        <dbReference type="SAM" id="Phobius"/>
    </source>
</evidence>
<dbReference type="Proteomes" id="UP000265566">
    <property type="component" value="Chromosome 2"/>
</dbReference>
<evidence type="ECO:0000313" key="3">
    <source>
        <dbReference type="Proteomes" id="UP000265566"/>
    </source>
</evidence>
<evidence type="ECO:0000313" key="2">
    <source>
        <dbReference type="EMBL" id="RHN74045.1"/>
    </source>
</evidence>
<keyword evidence="1" id="KW-0812">Transmembrane</keyword>
<keyword evidence="1" id="KW-0472">Membrane</keyword>
<dbReference type="EMBL" id="PSQE01000002">
    <property type="protein sequence ID" value="RHN74045.1"/>
    <property type="molecule type" value="Genomic_DNA"/>
</dbReference>
<dbReference type="AlphaFoldDB" id="A0A396JC59"/>
<organism evidence="2 3">
    <name type="scientific">Medicago truncatula</name>
    <name type="common">Barrel medic</name>
    <name type="synonym">Medicago tribuloides</name>
    <dbReference type="NCBI Taxonomy" id="3880"/>
    <lineage>
        <taxon>Eukaryota</taxon>
        <taxon>Viridiplantae</taxon>
        <taxon>Streptophyta</taxon>
        <taxon>Embryophyta</taxon>
        <taxon>Tracheophyta</taxon>
        <taxon>Spermatophyta</taxon>
        <taxon>Magnoliopsida</taxon>
        <taxon>eudicotyledons</taxon>
        <taxon>Gunneridae</taxon>
        <taxon>Pentapetalae</taxon>
        <taxon>rosids</taxon>
        <taxon>fabids</taxon>
        <taxon>Fabales</taxon>
        <taxon>Fabaceae</taxon>
        <taxon>Papilionoideae</taxon>
        <taxon>50 kb inversion clade</taxon>
        <taxon>NPAAA clade</taxon>
        <taxon>Hologalegina</taxon>
        <taxon>IRL clade</taxon>
        <taxon>Trifolieae</taxon>
        <taxon>Medicago</taxon>
    </lineage>
</organism>